<gene>
    <name evidence="2" type="ORF">J7I44_11100</name>
</gene>
<organism evidence="2 3">
    <name type="scientific">Frateuria flava</name>
    <dbReference type="NCBI Taxonomy" id="2821489"/>
    <lineage>
        <taxon>Bacteria</taxon>
        <taxon>Pseudomonadati</taxon>
        <taxon>Pseudomonadota</taxon>
        <taxon>Gammaproteobacteria</taxon>
        <taxon>Lysobacterales</taxon>
        <taxon>Rhodanobacteraceae</taxon>
        <taxon>Frateuria</taxon>
    </lineage>
</organism>
<name>A0ABS4DP62_9GAMM</name>
<feature type="compositionally biased region" description="Low complexity" evidence="1">
    <location>
        <begin position="75"/>
        <end position="84"/>
    </location>
</feature>
<feature type="compositionally biased region" description="Basic and acidic residues" evidence="1">
    <location>
        <begin position="57"/>
        <end position="70"/>
    </location>
</feature>
<evidence type="ECO:0000313" key="3">
    <source>
        <dbReference type="Proteomes" id="UP000823790"/>
    </source>
</evidence>
<evidence type="ECO:0000256" key="1">
    <source>
        <dbReference type="SAM" id="MobiDB-lite"/>
    </source>
</evidence>
<proteinExistence type="predicted"/>
<reference evidence="2 3" key="1">
    <citation type="submission" date="2021-04" db="EMBL/GenBank/DDBJ databases">
        <authorList>
            <person name="Huq M.A."/>
        </authorList>
    </citation>
    <scope>NUCLEOTIDE SEQUENCE [LARGE SCALE GENOMIC DNA]</scope>
    <source>
        <strain evidence="2 3">MAH-13</strain>
    </source>
</reference>
<keyword evidence="3" id="KW-1185">Reference proteome</keyword>
<dbReference type="Proteomes" id="UP000823790">
    <property type="component" value="Unassembled WGS sequence"/>
</dbReference>
<protein>
    <submittedName>
        <fullName evidence="2">Uncharacterized protein</fullName>
    </submittedName>
</protein>
<comment type="caution">
    <text evidence="2">The sequence shown here is derived from an EMBL/GenBank/DDBJ whole genome shotgun (WGS) entry which is preliminary data.</text>
</comment>
<accession>A0ABS4DP62</accession>
<feature type="region of interest" description="Disordered" evidence="1">
    <location>
        <begin position="12"/>
        <end position="90"/>
    </location>
</feature>
<feature type="compositionally biased region" description="Pro residues" evidence="1">
    <location>
        <begin position="36"/>
        <end position="49"/>
    </location>
</feature>
<dbReference type="EMBL" id="JAGJRS010000021">
    <property type="protein sequence ID" value="MBP1474846.1"/>
    <property type="molecule type" value="Genomic_DNA"/>
</dbReference>
<dbReference type="RefSeq" id="WP_209620443.1">
    <property type="nucleotide sequence ID" value="NZ_JAGJRS010000021.1"/>
</dbReference>
<sequence length="90" mass="9779">MHLFLPCPPLVNPIRVPRMPPPGSMVPSKPVGDPESLPPDPAPPQPYDPGDPVRAPRPREPDMPAIDPHEPGIPIPRIGEPGTPLCRWLN</sequence>
<evidence type="ECO:0000313" key="2">
    <source>
        <dbReference type="EMBL" id="MBP1474846.1"/>
    </source>
</evidence>